<evidence type="ECO:0000313" key="1">
    <source>
        <dbReference type="EMBL" id="KAF2008381.1"/>
    </source>
</evidence>
<dbReference type="GO" id="GO:0009116">
    <property type="term" value="P:nucleoside metabolic process"/>
    <property type="evidence" value="ECO:0007669"/>
    <property type="project" value="InterPro"/>
</dbReference>
<dbReference type="PANTHER" id="PTHR46082">
    <property type="entry name" value="ATP/GTP-BINDING PROTEIN-RELATED"/>
    <property type="match status" value="1"/>
</dbReference>
<gene>
    <name evidence="1" type="ORF">BU24DRAFT_437926</name>
</gene>
<dbReference type="AlphaFoldDB" id="A0A6A5X683"/>
<sequence>MASRDDYTVGWICALPVEVAASKATLDHIHPSLPLGPTVHDTNSYVLGSICGHDVLIAFQPLVNLSLSLLLFKSLRFRLSVYIGGGVPNTRENLFLGDVVVGEPTAAQPCFVQYDLETEVIPLYISETGRKHTATAHENLEQDVLSDHNYHQTTIETAEGVCLNCDSGQCLYLPPHANQNPRVNYGLVASGNQWRSAVDFIDATQYLAIRGICYYADSHRSNLRHAYAAAAATAAASCAKEVLSLIPTITRSASVPDLKLTENLQSF</sequence>
<keyword evidence="2" id="KW-1185">Reference proteome</keyword>
<dbReference type="GeneID" id="54287626"/>
<name>A0A6A5X683_9PLEO</name>
<dbReference type="RefSeq" id="XP_033376720.1">
    <property type="nucleotide sequence ID" value="XM_033530229.1"/>
</dbReference>
<dbReference type="InterPro" id="IPR035994">
    <property type="entry name" value="Nucleoside_phosphorylase_sf"/>
</dbReference>
<dbReference type="EMBL" id="ML978084">
    <property type="protein sequence ID" value="KAF2008381.1"/>
    <property type="molecule type" value="Genomic_DNA"/>
</dbReference>
<dbReference type="SUPFAM" id="SSF53167">
    <property type="entry name" value="Purine and uridine phosphorylases"/>
    <property type="match status" value="1"/>
</dbReference>
<dbReference type="OrthoDB" id="1577640at2759"/>
<dbReference type="PANTHER" id="PTHR46082:SF11">
    <property type="entry name" value="AAA+ ATPASE DOMAIN-CONTAINING PROTEIN-RELATED"/>
    <property type="match status" value="1"/>
</dbReference>
<protein>
    <recommendedName>
        <fullName evidence="3">Purine and uridine phosphorylase</fullName>
    </recommendedName>
</protein>
<proteinExistence type="predicted"/>
<evidence type="ECO:0000313" key="2">
    <source>
        <dbReference type="Proteomes" id="UP000799778"/>
    </source>
</evidence>
<dbReference type="InterPro" id="IPR053137">
    <property type="entry name" value="NLR-like"/>
</dbReference>
<reference evidence="1" key="1">
    <citation type="journal article" date="2020" name="Stud. Mycol.">
        <title>101 Dothideomycetes genomes: a test case for predicting lifestyles and emergence of pathogens.</title>
        <authorList>
            <person name="Haridas S."/>
            <person name="Albert R."/>
            <person name="Binder M."/>
            <person name="Bloem J."/>
            <person name="Labutti K."/>
            <person name="Salamov A."/>
            <person name="Andreopoulos B."/>
            <person name="Baker S."/>
            <person name="Barry K."/>
            <person name="Bills G."/>
            <person name="Bluhm B."/>
            <person name="Cannon C."/>
            <person name="Castanera R."/>
            <person name="Culley D."/>
            <person name="Daum C."/>
            <person name="Ezra D."/>
            <person name="Gonzalez J."/>
            <person name="Henrissat B."/>
            <person name="Kuo A."/>
            <person name="Liang C."/>
            <person name="Lipzen A."/>
            <person name="Lutzoni F."/>
            <person name="Magnuson J."/>
            <person name="Mondo S."/>
            <person name="Nolan M."/>
            <person name="Ohm R."/>
            <person name="Pangilinan J."/>
            <person name="Park H.-J."/>
            <person name="Ramirez L."/>
            <person name="Alfaro M."/>
            <person name="Sun H."/>
            <person name="Tritt A."/>
            <person name="Yoshinaga Y."/>
            <person name="Zwiers L.-H."/>
            <person name="Turgeon B."/>
            <person name="Goodwin S."/>
            <person name="Spatafora J."/>
            <person name="Crous P."/>
            <person name="Grigoriev I."/>
        </authorList>
    </citation>
    <scope>NUCLEOTIDE SEQUENCE</scope>
    <source>
        <strain evidence="1">CBS 175.79</strain>
    </source>
</reference>
<dbReference type="Proteomes" id="UP000799778">
    <property type="component" value="Unassembled WGS sequence"/>
</dbReference>
<organism evidence="1 2">
    <name type="scientific">Aaosphaeria arxii CBS 175.79</name>
    <dbReference type="NCBI Taxonomy" id="1450172"/>
    <lineage>
        <taxon>Eukaryota</taxon>
        <taxon>Fungi</taxon>
        <taxon>Dikarya</taxon>
        <taxon>Ascomycota</taxon>
        <taxon>Pezizomycotina</taxon>
        <taxon>Dothideomycetes</taxon>
        <taxon>Pleosporomycetidae</taxon>
        <taxon>Pleosporales</taxon>
        <taxon>Pleosporales incertae sedis</taxon>
        <taxon>Aaosphaeria</taxon>
    </lineage>
</organism>
<accession>A0A6A5X683</accession>
<dbReference type="Gene3D" id="3.40.50.1580">
    <property type="entry name" value="Nucleoside phosphorylase domain"/>
    <property type="match status" value="2"/>
</dbReference>
<evidence type="ECO:0008006" key="3">
    <source>
        <dbReference type="Google" id="ProtNLM"/>
    </source>
</evidence>
<dbReference type="GO" id="GO:0003824">
    <property type="term" value="F:catalytic activity"/>
    <property type="evidence" value="ECO:0007669"/>
    <property type="project" value="InterPro"/>
</dbReference>